<evidence type="ECO:0000256" key="1">
    <source>
        <dbReference type="SAM" id="MobiDB-lite"/>
    </source>
</evidence>
<name>A0AAD5S9C2_9FUNG</name>
<gene>
    <name evidence="3" type="ORF">HK097_011491</name>
</gene>
<dbReference type="InterPro" id="IPR036412">
    <property type="entry name" value="HAD-like_sf"/>
</dbReference>
<proteinExistence type="predicted"/>
<feature type="non-terminal residue" evidence="3">
    <location>
        <position position="1"/>
    </location>
</feature>
<accession>A0AAD5S9C2</accession>
<dbReference type="NCBIfam" id="TIGR01460">
    <property type="entry name" value="HAD-SF-IIA"/>
    <property type="match status" value="1"/>
</dbReference>
<reference evidence="3" key="1">
    <citation type="submission" date="2020-05" db="EMBL/GenBank/DDBJ databases">
        <title>Phylogenomic resolution of chytrid fungi.</title>
        <authorList>
            <person name="Stajich J.E."/>
            <person name="Amses K."/>
            <person name="Simmons R."/>
            <person name="Seto K."/>
            <person name="Myers J."/>
            <person name="Bonds A."/>
            <person name="Quandt C.A."/>
            <person name="Barry K."/>
            <person name="Liu P."/>
            <person name="Grigoriev I."/>
            <person name="Longcore J.E."/>
            <person name="James T.Y."/>
        </authorList>
    </citation>
    <scope>NUCLEOTIDE SEQUENCE</scope>
    <source>
        <strain evidence="3">JEL0318</strain>
    </source>
</reference>
<protein>
    <recommendedName>
        <fullName evidence="2">Peptidase M16 C-terminal domain-containing protein</fullName>
    </recommendedName>
</protein>
<dbReference type="PANTHER" id="PTHR19288:SF46">
    <property type="entry name" value="HALOACID DEHALOGENASE-LIKE HYDROLASE DOMAIN-CONTAINING PROTEIN 2"/>
    <property type="match status" value="1"/>
</dbReference>
<evidence type="ECO:0000313" key="4">
    <source>
        <dbReference type="Proteomes" id="UP001212841"/>
    </source>
</evidence>
<dbReference type="Pfam" id="PF05193">
    <property type="entry name" value="Peptidase_M16_C"/>
    <property type="match status" value="1"/>
</dbReference>
<evidence type="ECO:0000259" key="2">
    <source>
        <dbReference type="Pfam" id="PF05193"/>
    </source>
</evidence>
<feature type="domain" description="Peptidase M16 C-terminal" evidence="2">
    <location>
        <begin position="90"/>
        <end position="164"/>
    </location>
</feature>
<dbReference type="Proteomes" id="UP001212841">
    <property type="component" value="Unassembled WGS sequence"/>
</dbReference>
<dbReference type="Gene3D" id="3.40.50.1000">
    <property type="entry name" value="HAD superfamily/HAD-like"/>
    <property type="match status" value="2"/>
</dbReference>
<evidence type="ECO:0000313" key="3">
    <source>
        <dbReference type="EMBL" id="KAJ3047489.1"/>
    </source>
</evidence>
<dbReference type="GO" id="GO:0004035">
    <property type="term" value="F:alkaline phosphatase activity"/>
    <property type="evidence" value="ECO:0007669"/>
    <property type="project" value="TreeGrafter"/>
</dbReference>
<dbReference type="InterPro" id="IPR006357">
    <property type="entry name" value="HAD-SF_hydro_IIA"/>
</dbReference>
<dbReference type="SUPFAM" id="SSF56784">
    <property type="entry name" value="HAD-like"/>
    <property type="match status" value="1"/>
</dbReference>
<dbReference type="EMBL" id="JADGJD010000951">
    <property type="protein sequence ID" value="KAJ3047489.1"/>
    <property type="molecule type" value="Genomic_DNA"/>
</dbReference>
<dbReference type="InterPro" id="IPR023214">
    <property type="entry name" value="HAD_sf"/>
</dbReference>
<feature type="region of interest" description="Disordered" evidence="1">
    <location>
        <begin position="285"/>
        <end position="313"/>
    </location>
</feature>
<dbReference type="Pfam" id="PF13344">
    <property type="entry name" value="Hydrolase_6"/>
    <property type="match status" value="1"/>
</dbReference>
<organism evidence="3 4">
    <name type="scientific">Rhizophlyctis rosea</name>
    <dbReference type="NCBI Taxonomy" id="64517"/>
    <lineage>
        <taxon>Eukaryota</taxon>
        <taxon>Fungi</taxon>
        <taxon>Fungi incertae sedis</taxon>
        <taxon>Chytridiomycota</taxon>
        <taxon>Chytridiomycota incertae sedis</taxon>
        <taxon>Chytridiomycetes</taxon>
        <taxon>Rhizophlyctidales</taxon>
        <taxon>Rhizophlyctidaceae</taxon>
        <taxon>Rhizophlyctis</taxon>
    </lineage>
</organism>
<comment type="caution">
    <text evidence="3">The sequence shown here is derived from an EMBL/GenBank/DDBJ whole genome shotgun (WGS) entry which is preliminary data.</text>
</comment>
<dbReference type="GO" id="GO:0046872">
    <property type="term" value="F:metal ion binding"/>
    <property type="evidence" value="ECO:0007669"/>
    <property type="project" value="InterPro"/>
</dbReference>
<dbReference type="GO" id="GO:0008967">
    <property type="term" value="F:phosphoglycolate phosphatase activity"/>
    <property type="evidence" value="ECO:0007669"/>
    <property type="project" value="TreeGrafter"/>
</dbReference>
<dbReference type="GO" id="GO:0005737">
    <property type="term" value="C:cytoplasm"/>
    <property type="evidence" value="ECO:0007669"/>
    <property type="project" value="TreeGrafter"/>
</dbReference>
<dbReference type="InterPro" id="IPR007863">
    <property type="entry name" value="Peptidase_M16_C"/>
</dbReference>
<dbReference type="SUPFAM" id="SSF63411">
    <property type="entry name" value="LuxS/MPP-like metallohydrolase"/>
    <property type="match status" value="1"/>
</dbReference>
<dbReference type="AlphaFoldDB" id="A0AAD5S9C2"/>
<dbReference type="InterPro" id="IPR011249">
    <property type="entry name" value="Metalloenz_LuxS/M16"/>
</dbReference>
<dbReference type="Gene3D" id="3.30.830.10">
    <property type="entry name" value="Metalloenzyme, LuxS/M16 peptidase-like"/>
    <property type="match status" value="1"/>
</dbReference>
<dbReference type="PANTHER" id="PTHR19288">
    <property type="entry name" value="4-NITROPHENYLPHOSPHATASE-RELATED"/>
    <property type="match status" value="1"/>
</dbReference>
<keyword evidence="4" id="KW-1185">Reference proteome</keyword>
<sequence>GGVEVFERVWSESVGVRGRLVKKGKKRKAGNGVEGGNGSDGALPFPFPRTPYAARWIDGRFGKSVMLPIPGLATSFLTQSVECDVMRPHPHPDYFPVILLSELLSRTEGPLYTAIRGQGYAYDATLHLSLWTGQLSFELNDSSEPYKAYVAFQDILDKLQNEEEFGRVCGDFELETARASVAYKYACGRSTGVGIVGSALRAVLRGYASLEEEEAHQAVLYRVTREDLKRVYEKYFRRFCDNSRLTIITTPPGKAVKRIREEFASGLGHSCLKFREIKLQDLAAGSTGSGSGGSKKGKGKPGKSSRDSGGRDVAGTAAAFPALIGTKELKDSREIEAFIDSVDTFLLDCDGVIWASYVVYDGVAETLDYLRSKGKRILFVTNNSTKSRPAYVKLFQSLGLNTSVDEIFSSAYAAAYYLSHNLHFPKSKKVYVIGMAGVKDELASEGIGSVGGQDDNDNLEDMADIGTIKDDPDVGAVLVGFDLNINYKKLAKAFTYLKSGEVEFLATNMDMADPGGGRIYPGLGLVFLESFGKWSDE</sequence>